<sequence>MRALIPRMASIPFLLSLPSPAFAQQCPAIQPVHAAPVPPAVVRSIGAVETRAIADPACQPDLPLHPFAPDAIAAIPALKALSQDGRTLLDLGICHGMRGVFARKGAHFQTYYITPDGERPIGGVMWTLDGENITRSQIHSIAGTIPVVRVGAPASGASEANAGPATRLSHAWGGSIGRVGAPHLWMVIDPLCGYSQRAWLTLKPLVDNGRLRLTLIPIAVNDHENNEQSTPAAEALLTAGADALPPLWLRILDTAASSGGAGGSDTGRFLTGLPHDEYASLKLIENRNTALEIGLQGTPTFAWRDTAGVEHKVDGIPADLLDVAGRAAP</sequence>
<dbReference type="GO" id="GO:0042597">
    <property type="term" value="C:periplasmic space"/>
    <property type="evidence" value="ECO:0007669"/>
    <property type="project" value="InterPro"/>
</dbReference>
<organism evidence="2 3">
    <name type="scientific">Asaia bogorensis NBRC 16594</name>
    <dbReference type="NCBI Taxonomy" id="1231624"/>
    <lineage>
        <taxon>Bacteria</taxon>
        <taxon>Pseudomonadati</taxon>
        <taxon>Pseudomonadota</taxon>
        <taxon>Alphaproteobacteria</taxon>
        <taxon>Acetobacterales</taxon>
        <taxon>Acetobacteraceae</taxon>
        <taxon>Asaia</taxon>
    </lineage>
</organism>
<reference evidence="2 3" key="1">
    <citation type="submission" date="2019-07" db="EMBL/GenBank/DDBJ databases">
        <title>Whole genome shotgun sequence of Asaia bogorensis NBRC 16594.</title>
        <authorList>
            <person name="Hosoyama A."/>
            <person name="Uohara A."/>
            <person name="Ohji S."/>
            <person name="Ichikawa N."/>
        </authorList>
    </citation>
    <scope>NUCLEOTIDE SEQUENCE [LARGE SCALE GENOMIC DNA]</scope>
    <source>
        <strain evidence="2 3">NBRC 16594</strain>
    </source>
</reference>
<comment type="caution">
    <text evidence="2">The sequence shown here is derived from an EMBL/GenBank/DDBJ whole genome shotgun (WGS) entry which is preliminary data.</text>
</comment>
<dbReference type="InterPro" id="IPR036249">
    <property type="entry name" value="Thioredoxin-like_sf"/>
</dbReference>
<proteinExistence type="predicted"/>
<protein>
    <recommendedName>
        <fullName evidence="4">Thiol:disulfide interchange protein DsbG</fullName>
    </recommendedName>
</protein>
<keyword evidence="1" id="KW-0732">Signal</keyword>
<feature type="chain" id="PRO_5042919464" description="Thiol:disulfide interchange protein DsbG" evidence="1">
    <location>
        <begin position="24"/>
        <end position="329"/>
    </location>
</feature>
<accession>A0AAN4R5M2</accession>
<evidence type="ECO:0000256" key="1">
    <source>
        <dbReference type="SAM" id="SignalP"/>
    </source>
</evidence>
<gene>
    <name evidence="2" type="ORF">ABO01nite_28790</name>
</gene>
<evidence type="ECO:0000313" key="2">
    <source>
        <dbReference type="EMBL" id="GEL54872.1"/>
    </source>
</evidence>
<evidence type="ECO:0008006" key="4">
    <source>
        <dbReference type="Google" id="ProtNLM"/>
    </source>
</evidence>
<dbReference type="AlphaFoldDB" id="A0AAN4R5M2"/>
<name>A0AAN4R5M2_9PROT</name>
<dbReference type="RefSeq" id="WP_146926848.1">
    <property type="nucleotide sequence ID" value="NZ_BJVS01000010.1"/>
</dbReference>
<keyword evidence="3" id="KW-1185">Reference proteome</keyword>
<dbReference type="Gene3D" id="3.10.450.70">
    <property type="entry name" value="Disulphide bond isomerase, DsbC/G, N-terminal"/>
    <property type="match status" value="1"/>
</dbReference>
<dbReference type="Gene3D" id="3.40.30.10">
    <property type="entry name" value="Glutaredoxin"/>
    <property type="match status" value="1"/>
</dbReference>
<dbReference type="Proteomes" id="UP000321287">
    <property type="component" value="Unassembled WGS sequence"/>
</dbReference>
<dbReference type="EMBL" id="BJVS01000010">
    <property type="protein sequence ID" value="GEL54872.1"/>
    <property type="molecule type" value="Genomic_DNA"/>
</dbReference>
<evidence type="ECO:0000313" key="3">
    <source>
        <dbReference type="Proteomes" id="UP000321287"/>
    </source>
</evidence>
<dbReference type="SUPFAM" id="SSF52833">
    <property type="entry name" value="Thioredoxin-like"/>
    <property type="match status" value="1"/>
</dbReference>
<dbReference type="InterPro" id="IPR009094">
    <property type="entry name" value="DiS-bond_isomerase_DsbC/G_N_sf"/>
</dbReference>
<feature type="signal peptide" evidence="1">
    <location>
        <begin position="1"/>
        <end position="23"/>
    </location>
</feature>